<gene>
    <name evidence="7" type="ORF">HMN09_00812500</name>
</gene>
<comment type="caution">
    <text evidence="7">The sequence shown here is derived from an EMBL/GenBank/DDBJ whole genome shotgun (WGS) entry which is preliminary data.</text>
</comment>
<keyword evidence="2 4" id="KW-0863">Zinc-finger</keyword>
<dbReference type="AlphaFoldDB" id="A0A8H6STL0"/>
<evidence type="ECO:0000313" key="8">
    <source>
        <dbReference type="Proteomes" id="UP000613580"/>
    </source>
</evidence>
<dbReference type="Pfam" id="PF01753">
    <property type="entry name" value="zf-MYND"/>
    <property type="match status" value="1"/>
</dbReference>
<dbReference type="OrthoDB" id="2992428at2759"/>
<feature type="domain" description="MYND-type" evidence="6">
    <location>
        <begin position="581"/>
        <end position="622"/>
    </location>
</feature>
<evidence type="ECO:0000256" key="4">
    <source>
        <dbReference type="PROSITE-ProRule" id="PRU00134"/>
    </source>
</evidence>
<dbReference type="Proteomes" id="UP000613580">
    <property type="component" value="Unassembled WGS sequence"/>
</dbReference>
<organism evidence="7 8">
    <name type="scientific">Mycena chlorophos</name>
    <name type="common">Agaric fungus</name>
    <name type="synonym">Agaricus chlorophos</name>
    <dbReference type="NCBI Taxonomy" id="658473"/>
    <lineage>
        <taxon>Eukaryota</taxon>
        <taxon>Fungi</taxon>
        <taxon>Dikarya</taxon>
        <taxon>Basidiomycota</taxon>
        <taxon>Agaricomycotina</taxon>
        <taxon>Agaricomycetes</taxon>
        <taxon>Agaricomycetidae</taxon>
        <taxon>Agaricales</taxon>
        <taxon>Marasmiineae</taxon>
        <taxon>Mycenaceae</taxon>
        <taxon>Mycena</taxon>
    </lineage>
</organism>
<evidence type="ECO:0000256" key="1">
    <source>
        <dbReference type="ARBA" id="ARBA00022723"/>
    </source>
</evidence>
<dbReference type="SUPFAM" id="SSF144232">
    <property type="entry name" value="HIT/MYND zinc finger-like"/>
    <property type="match status" value="1"/>
</dbReference>
<keyword evidence="8" id="KW-1185">Reference proteome</keyword>
<proteinExistence type="predicted"/>
<name>A0A8H6STL0_MYCCL</name>
<keyword evidence="3" id="KW-0862">Zinc</keyword>
<dbReference type="InterPro" id="IPR002893">
    <property type="entry name" value="Znf_MYND"/>
</dbReference>
<dbReference type="Gene3D" id="6.10.140.2220">
    <property type="match status" value="1"/>
</dbReference>
<sequence>MSRAEANAAPLQGGDRMGVRGFGRGGAPDHASGKITGRSCTEYSEERKGMRLPSALNGYPLKAEIVPRPLCATQSELRSLRTAQNPTLGMHVSRPRRTRTRRRVRGVWVTHNALLVDDVHLSVFSCLFEADLVFCVTSMHKIFQLSSMASIPRPGKDFVLAALRGNDRDMEALLTRIMSKRIARSQLPKLFCVFYAVLDPAPIAGLLESDLTARNDVKPLLRRILFAFEGLDMVVSKRVWADGTGAELPTDALEEFFPRMLSWMEAWDTLAEALYASDRMHRVTGHQIQLHAVRFLCRNAAARDVIFSAANTRIYWILGRSWALIPRTPMSPITLGDTIHLICWLWDQDYLLFQDGINHRYKILELLQGIGGDWETLGRLCNFNMRFYFPTPASPVGSEVITVMRTVMWAIRAATARERTFYETLRRGKMGTAMVYALRSLIADGQVGANFTSTWACLKTIGSCLVAPLDGAFFVETVKAGLVRAVCQCASYVEPTEHEAVAAISHMFFMGLASYFSNYRLLKTLRDTPFDQDMHFARELTFRHQPMLDAFRHFAAFTFSRMLLAREFERGGLSSLKGCDNPTCLKIMPSANFKCCGGCRKMLYCSAECQKAAWRSGHKQYCASRLKNAQQIPLSRKEKSFLRALANHEWLQSRQRNAVTLLQLCLQRQRPEDSADAFTIFDNAPDNGVSAVEVLPYALAPAEFKAEAHAEDLLRAKQSRGRLQLHYVVVRRVDGAAGVDDPESRVVLPLPLHCQTADVSQEVGRIAAELIPCADWHAIDLGPYIERLKVLVESDDSNFGLH</sequence>
<evidence type="ECO:0000256" key="3">
    <source>
        <dbReference type="ARBA" id="ARBA00022833"/>
    </source>
</evidence>
<evidence type="ECO:0000256" key="5">
    <source>
        <dbReference type="SAM" id="MobiDB-lite"/>
    </source>
</evidence>
<keyword evidence="1" id="KW-0479">Metal-binding</keyword>
<evidence type="ECO:0000259" key="6">
    <source>
        <dbReference type="PROSITE" id="PS50865"/>
    </source>
</evidence>
<reference evidence="7" key="1">
    <citation type="submission" date="2020-05" db="EMBL/GenBank/DDBJ databases">
        <title>Mycena genomes resolve the evolution of fungal bioluminescence.</title>
        <authorList>
            <person name="Tsai I.J."/>
        </authorList>
    </citation>
    <scope>NUCLEOTIDE SEQUENCE</scope>
    <source>
        <strain evidence="7">110903Hualien_Pintung</strain>
    </source>
</reference>
<dbReference type="PROSITE" id="PS50865">
    <property type="entry name" value="ZF_MYND_2"/>
    <property type="match status" value="1"/>
</dbReference>
<evidence type="ECO:0000313" key="7">
    <source>
        <dbReference type="EMBL" id="KAF7305593.1"/>
    </source>
</evidence>
<evidence type="ECO:0000256" key="2">
    <source>
        <dbReference type="ARBA" id="ARBA00022771"/>
    </source>
</evidence>
<feature type="region of interest" description="Disordered" evidence="5">
    <location>
        <begin position="1"/>
        <end position="47"/>
    </location>
</feature>
<dbReference type="GO" id="GO:0008270">
    <property type="term" value="F:zinc ion binding"/>
    <property type="evidence" value="ECO:0007669"/>
    <property type="project" value="UniProtKB-KW"/>
</dbReference>
<protein>
    <submittedName>
        <fullName evidence="7">MYND-type domain-containing protein</fullName>
    </submittedName>
</protein>
<accession>A0A8H6STL0</accession>
<dbReference type="EMBL" id="JACAZE010000010">
    <property type="protein sequence ID" value="KAF7305593.1"/>
    <property type="molecule type" value="Genomic_DNA"/>
</dbReference>